<feature type="transmembrane region" description="Helical" evidence="6">
    <location>
        <begin position="338"/>
        <end position="358"/>
    </location>
</feature>
<dbReference type="InterPro" id="IPR020846">
    <property type="entry name" value="MFS_dom"/>
</dbReference>
<evidence type="ECO:0000256" key="4">
    <source>
        <dbReference type="ARBA" id="ARBA00022989"/>
    </source>
</evidence>
<feature type="transmembrane region" description="Helical" evidence="6">
    <location>
        <begin position="484"/>
        <end position="503"/>
    </location>
</feature>
<keyword evidence="5 6" id="KW-0472">Membrane</keyword>
<accession>A0ABZ0M3P6</accession>
<dbReference type="InterPro" id="IPR052016">
    <property type="entry name" value="Bact_Sigma-Reg"/>
</dbReference>
<keyword evidence="3" id="KW-0378">Hydrolase</keyword>
<dbReference type="PANTHER" id="PTHR43156">
    <property type="entry name" value="STAGE II SPORULATION PROTEIN E-RELATED"/>
    <property type="match status" value="1"/>
</dbReference>
<feature type="transmembrane region" description="Helical" evidence="6">
    <location>
        <begin position="176"/>
        <end position="196"/>
    </location>
</feature>
<dbReference type="InterPro" id="IPR036457">
    <property type="entry name" value="PPM-type-like_dom_sf"/>
</dbReference>
<dbReference type="PANTHER" id="PTHR43156:SF2">
    <property type="entry name" value="STAGE II SPORULATION PROTEIN E"/>
    <property type="match status" value="1"/>
</dbReference>
<feature type="transmembrane region" description="Helical" evidence="6">
    <location>
        <begin position="244"/>
        <end position="262"/>
    </location>
</feature>
<feature type="domain" description="Major facilitator superfamily (MFS) profile" evidence="7">
    <location>
        <begin position="20"/>
        <end position="470"/>
    </location>
</feature>
<evidence type="ECO:0000313" key="8">
    <source>
        <dbReference type="EMBL" id="WOX26410.1"/>
    </source>
</evidence>
<dbReference type="Gene3D" id="3.60.40.10">
    <property type="entry name" value="PPM-type phosphatase domain"/>
    <property type="match status" value="1"/>
</dbReference>
<evidence type="ECO:0000313" key="9">
    <source>
        <dbReference type="Proteomes" id="UP001301731"/>
    </source>
</evidence>
<evidence type="ECO:0000259" key="7">
    <source>
        <dbReference type="PROSITE" id="PS50850"/>
    </source>
</evidence>
<dbReference type="InterPro" id="IPR036259">
    <property type="entry name" value="MFS_trans_sf"/>
</dbReference>
<feature type="transmembrane region" description="Helical" evidence="6">
    <location>
        <begin position="370"/>
        <end position="391"/>
    </location>
</feature>
<protein>
    <submittedName>
        <fullName evidence="8">SpoIIE family protein phosphatase</fullName>
    </submittedName>
</protein>
<sequence>MQGALGHAGPAAGSTGSERPASLRVVGLLLAAVAALYVIAPAMNAAVVPLVASELGLGPHHEAVARVVGQTLAIVTLVAVGRTGDVRGRRSVLLVSLVVLCAGCLLLAVAFNPWSYVLGRVVMAAALAAVFVSCLAFMATVSMPGRIRRMMGGWLAAMSAGFVIAVNVAPRAASVAGWRLIMAGMTLAAVGAMLLARRYLPRGGPSESYRLPDPVRTGCRVAAAALGAAGLQLAPLWGWSDPRVGALLVAAATALAVARLRARRQTARASGVAPLSGPVWTAALIAGIALGFTQVVLAMAVPALTGAAGGSAEGGALVLSAFGLGGMVSCLLVRHRGIAPLTGASLGLPLAALGLALLHTALDSGTYRLAAGYAVVALVGFGIMLAMAPQMARFLSVIPRTHLGVNAALLPAAILFGTAAAQAMPYTSALNGAPTHAEARELLWIGTIVVAVAALALGRPVVALVVAATSGLQYLLVDTHISKSVTVVIALTVGAAAGTVAWSRREQAERLSRTRETASALQHAVLHPIPTDLGALRLAGLYRPATTESGIGGDFLEAVDTPYGTRILIGDVRGKGLQAVQTVTDLLGCFRSQAHETPELGEVAARLDRQVQRVAVARGDDELFATALLLQHKGPARELEVVNCGHLAPLAVSPTRAGEVEGPALLPLGLGALDAAGPVRTHPVVLDPGTTLVVHTDGLSEARNSSGEFYPIAERLTDIARSAPHELVRHLDGDVRDWTHRLTDDIAVIALGHRPRPSDLVTAR</sequence>
<dbReference type="EMBL" id="CP137573">
    <property type="protein sequence ID" value="WOX26410.1"/>
    <property type="molecule type" value="Genomic_DNA"/>
</dbReference>
<feature type="transmembrane region" description="Helical" evidence="6">
    <location>
        <begin position="117"/>
        <end position="139"/>
    </location>
</feature>
<dbReference type="Pfam" id="PF07228">
    <property type="entry name" value="SpoIIE"/>
    <property type="match status" value="1"/>
</dbReference>
<feature type="transmembrane region" description="Helical" evidence="6">
    <location>
        <begin position="443"/>
        <end position="472"/>
    </location>
</feature>
<evidence type="ECO:0000256" key="3">
    <source>
        <dbReference type="ARBA" id="ARBA00022801"/>
    </source>
</evidence>
<dbReference type="RefSeq" id="WP_318109416.1">
    <property type="nucleotide sequence ID" value="NZ_CP137573.1"/>
</dbReference>
<evidence type="ECO:0000256" key="6">
    <source>
        <dbReference type="SAM" id="Phobius"/>
    </source>
</evidence>
<dbReference type="InterPro" id="IPR011701">
    <property type="entry name" value="MFS"/>
</dbReference>
<feature type="transmembrane region" description="Helical" evidence="6">
    <location>
        <begin position="21"/>
        <end position="43"/>
    </location>
</feature>
<dbReference type="Proteomes" id="UP001301731">
    <property type="component" value="Chromosome"/>
</dbReference>
<comment type="subcellular location">
    <subcellularLocation>
        <location evidence="1">Cell membrane</location>
        <topology evidence="1">Multi-pass membrane protein</topology>
    </subcellularLocation>
</comment>
<organism evidence="8 9">
    <name type="scientific">Streptomyces solicathayae</name>
    <dbReference type="NCBI Taxonomy" id="3081768"/>
    <lineage>
        <taxon>Bacteria</taxon>
        <taxon>Bacillati</taxon>
        <taxon>Actinomycetota</taxon>
        <taxon>Actinomycetes</taxon>
        <taxon>Kitasatosporales</taxon>
        <taxon>Streptomycetaceae</taxon>
        <taxon>Streptomyces</taxon>
    </lineage>
</organism>
<feature type="transmembrane region" description="Helical" evidence="6">
    <location>
        <begin position="92"/>
        <end position="111"/>
    </location>
</feature>
<evidence type="ECO:0000256" key="2">
    <source>
        <dbReference type="ARBA" id="ARBA00022692"/>
    </source>
</evidence>
<reference evidence="8 9" key="1">
    <citation type="submission" date="2023-10" db="EMBL/GenBank/DDBJ databases">
        <title>The genome sequence of Streptomyces sp. HUAS YS2.</title>
        <authorList>
            <person name="Mo P."/>
        </authorList>
    </citation>
    <scope>NUCLEOTIDE SEQUENCE [LARGE SCALE GENOMIC DNA]</scope>
    <source>
        <strain evidence="8 9">HUAS YS2</strain>
    </source>
</reference>
<name>A0ABZ0M3P6_9ACTN</name>
<evidence type="ECO:0000256" key="1">
    <source>
        <dbReference type="ARBA" id="ARBA00004651"/>
    </source>
</evidence>
<dbReference type="SUPFAM" id="SSF103473">
    <property type="entry name" value="MFS general substrate transporter"/>
    <property type="match status" value="1"/>
</dbReference>
<feature type="transmembrane region" description="Helical" evidence="6">
    <location>
        <begin position="403"/>
        <end position="423"/>
    </location>
</feature>
<proteinExistence type="predicted"/>
<gene>
    <name evidence="8" type="ORF">R2D22_35565</name>
</gene>
<feature type="transmembrane region" description="Helical" evidence="6">
    <location>
        <begin position="63"/>
        <end position="80"/>
    </location>
</feature>
<dbReference type="Gene3D" id="1.20.1250.20">
    <property type="entry name" value="MFS general substrate transporter like domains"/>
    <property type="match status" value="1"/>
</dbReference>
<feature type="transmembrane region" description="Helical" evidence="6">
    <location>
        <begin position="151"/>
        <end position="170"/>
    </location>
</feature>
<dbReference type="Pfam" id="PF07690">
    <property type="entry name" value="MFS_1"/>
    <property type="match status" value="1"/>
</dbReference>
<dbReference type="InterPro" id="IPR001932">
    <property type="entry name" value="PPM-type_phosphatase-like_dom"/>
</dbReference>
<keyword evidence="4 6" id="KW-1133">Transmembrane helix</keyword>
<feature type="transmembrane region" description="Helical" evidence="6">
    <location>
        <begin position="283"/>
        <end position="304"/>
    </location>
</feature>
<keyword evidence="2 6" id="KW-0812">Transmembrane</keyword>
<dbReference type="PROSITE" id="PS50850">
    <property type="entry name" value="MFS"/>
    <property type="match status" value="1"/>
</dbReference>
<feature type="transmembrane region" description="Helical" evidence="6">
    <location>
        <begin position="316"/>
        <end position="333"/>
    </location>
</feature>
<dbReference type="SMART" id="SM00331">
    <property type="entry name" value="PP2C_SIG"/>
    <property type="match status" value="1"/>
</dbReference>
<feature type="transmembrane region" description="Helical" evidence="6">
    <location>
        <begin position="217"/>
        <end position="238"/>
    </location>
</feature>
<keyword evidence="9" id="KW-1185">Reference proteome</keyword>
<evidence type="ECO:0000256" key="5">
    <source>
        <dbReference type="ARBA" id="ARBA00023136"/>
    </source>
</evidence>